<protein>
    <submittedName>
        <fullName evidence="2">Uncharacterized protein</fullName>
    </submittedName>
</protein>
<dbReference type="OrthoDB" id="5168947at2759"/>
<feature type="signal peptide" evidence="1">
    <location>
        <begin position="1"/>
        <end position="18"/>
    </location>
</feature>
<name>A0A1L7X3E8_9HELO</name>
<reference evidence="2 3" key="1">
    <citation type="submission" date="2016-03" db="EMBL/GenBank/DDBJ databases">
        <authorList>
            <person name="Ploux O."/>
        </authorList>
    </citation>
    <scope>NUCLEOTIDE SEQUENCE [LARGE SCALE GENOMIC DNA]</scope>
    <source>
        <strain evidence="2 3">UAMH 11012</strain>
    </source>
</reference>
<evidence type="ECO:0000313" key="3">
    <source>
        <dbReference type="Proteomes" id="UP000184330"/>
    </source>
</evidence>
<accession>A0A1L7X3E8</accession>
<dbReference type="Proteomes" id="UP000184330">
    <property type="component" value="Unassembled WGS sequence"/>
</dbReference>
<dbReference type="EMBL" id="FJOG01000014">
    <property type="protein sequence ID" value="CZR59507.1"/>
    <property type="molecule type" value="Genomic_DNA"/>
</dbReference>
<keyword evidence="3" id="KW-1185">Reference proteome</keyword>
<feature type="chain" id="PRO_5012702026" evidence="1">
    <location>
        <begin position="19"/>
        <end position="84"/>
    </location>
</feature>
<proteinExistence type="predicted"/>
<sequence>MIFSIFSILLATFSLIIAAPTPPSDAQLLPRQSTCTPGTYQCSGSEIQVCGYNAAWGLSWELAADCGSSMHCDGSSGTYVCTPN</sequence>
<keyword evidence="1" id="KW-0732">Signal</keyword>
<evidence type="ECO:0000256" key="1">
    <source>
        <dbReference type="SAM" id="SignalP"/>
    </source>
</evidence>
<evidence type="ECO:0000313" key="2">
    <source>
        <dbReference type="EMBL" id="CZR59507.1"/>
    </source>
</evidence>
<gene>
    <name evidence="2" type="ORF">PAC_09399</name>
</gene>
<organism evidence="2 3">
    <name type="scientific">Phialocephala subalpina</name>
    <dbReference type="NCBI Taxonomy" id="576137"/>
    <lineage>
        <taxon>Eukaryota</taxon>
        <taxon>Fungi</taxon>
        <taxon>Dikarya</taxon>
        <taxon>Ascomycota</taxon>
        <taxon>Pezizomycotina</taxon>
        <taxon>Leotiomycetes</taxon>
        <taxon>Helotiales</taxon>
        <taxon>Mollisiaceae</taxon>
        <taxon>Phialocephala</taxon>
        <taxon>Phialocephala fortinii species complex</taxon>
    </lineage>
</organism>
<dbReference type="AlphaFoldDB" id="A0A1L7X3E8"/>